<accession>A0A1H9XTF3</accession>
<keyword evidence="1 3" id="KW-0489">Methyltransferase</keyword>
<dbReference type="SUPFAM" id="SSF53335">
    <property type="entry name" value="S-adenosyl-L-methionine-dependent methyltransferases"/>
    <property type="match status" value="1"/>
</dbReference>
<dbReference type="Pfam" id="PF02636">
    <property type="entry name" value="Methyltransf_28"/>
    <property type="match status" value="1"/>
</dbReference>
<organism evidence="3 4">
    <name type="scientific">Pedococcus cremeus</name>
    <dbReference type="NCBI Taxonomy" id="587636"/>
    <lineage>
        <taxon>Bacteria</taxon>
        <taxon>Bacillati</taxon>
        <taxon>Actinomycetota</taxon>
        <taxon>Actinomycetes</taxon>
        <taxon>Micrococcales</taxon>
        <taxon>Intrasporangiaceae</taxon>
        <taxon>Pedococcus</taxon>
    </lineage>
</organism>
<dbReference type="InterPro" id="IPR038375">
    <property type="entry name" value="NDUFAF7_sf"/>
</dbReference>
<reference evidence="4" key="1">
    <citation type="submission" date="2016-10" db="EMBL/GenBank/DDBJ databases">
        <authorList>
            <person name="Varghese N."/>
            <person name="Submissions S."/>
        </authorList>
    </citation>
    <scope>NUCLEOTIDE SEQUENCE [LARGE SCALE GENOMIC DNA]</scope>
    <source>
        <strain evidence="4">CGMCC 1.6963</strain>
    </source>
</reference>
<evidence type="ECO:0000256" key="1">
    <source>
        <dbReference type="ARBA" id="ARBA00022603"/>
    </source>
</evidence>
<dbReference type="AlphaFoldDB" id="A0A1H9XTF3"/>
<keyword evidence="4" id="KW-1185">Reference proteome</keyword>
<dbReference type="GO" id="GO:0032259">
    <property type="term" value="P:methylation"/>
    <property type="evidence" value="ECO:0007669"/>
    <property type="project" value="UniProtKB-KW"/>
</dbReference>
<dbReference type="InterPro" id="IPR003788">
    <property type="entry name" value="NDUFAF7"/>
</dbReference>
<protein>
    <submittedName>
        <fullName evidence="3">SAM-dependent methyltransferase, MidA family</fullName>
    </submittedName>
</protein>
<dbReference type="InterPro" id="IPR029063">
    <property type="entry name" value="SAM-dependent_MTases_sf"/>
</dbReference>
<dbReference type="Proteomes" id="UP000199019">
    <property type="component" value="Unassembled WGS sequence"/>
</dbReference>
<dbReference type="GO" id="GO:0035243">
    <property type="term" value="F:protein-arginine omega-N symmetric methyltransferase activity"/>
    <property type="evidence" value="ECO:0007669"/>
    <property type="project" value="TreeGrafter"/>
</dbReference>
<sequence>MGGLAAGVPWREAWYDALYGRAGFYRSTSGPAGHFTTATHGPLGPVLAGALLQLAADEGCGRIVDVGCGRGELLTQLRTLDRDIALTGVDVVERPTVLSSDVDWLVSPGGEALPDAFAGFDATLVVAHEWLDVVPCTIAEADDTGRLREVLVDPATGGESLGDEVTDDEMRWVRSHWDTVAPGDRVEVGTSRDSAWSDLLGRVRSGVAVAVDYGHRGGERPAGGTLTAYREGTVVDPVPDGSCDLTAHVAMDSLDHDELVDQRTALRGLGVQGAPPPRQLAADDPAAYLRALSHASAAASLTARGGFGDFWWALKRVG</sequence>
<evidence type="ECO:0000313" key="3">
    <source>
        <dbReference type="EMBL" id="SES49452.1"/>
    </source>
</evidence>
<dbReference type="PANTHER" id="PTHR12049:SF7">
    <property type="entry name" value="PROTEIN ARGININE METHYLTRANSFERASE NDUFAF7, MITOCHONDRIAL"/>
    <property type="match status" value="1"/>
</dbReference>
<proteinExistence type="predicted"/>
<dbReference type="PANTHER" id="PTHR12049">
    <property type="entry name" value="PROTEIN ARGININE METHYLTRANSFERASE NDUFAF7, MITOCHONDRIAL"/>
    <property type="match status" value="1"/>
</dbReference>
<dbReference type="EMBL" id="FOHB01000012">
    <property type="protein sequence ID" value="SES49452.1"/>
    <property type="molecule type" value="Genomic_DNA"/>
</dbReference>
<dbReference type="RefSeq" id="WP_245736002.1">
    <property type="nucleotide sequence ID" value="NZ_FOHB01000012.1"/>
</dbReference>
<keyword evidence="2 3" id="KW-0808">Transferase</keyword>
<dbReference type="Gene3D" id="3.40.50.12710">
    <property type="match status" value="1"/>
</dbReference>
<dbReference type="STRING" id="587636.SAMN05216199_0378"/>
<name>A0A1H9XTF3_9MICO</name>
<evidence type="ECO:0000256" key="2">
    <source>
        <dbReference type="ARBA" id="ARBA00022679"/>
    </source>
</evidence>
<gene>
    <name evidence="3" type="ORF">SAMN05216199_0378</name>
</gene>
<evidence type="ECO:0000313" key="4">
    <source>
        <dbReference type="Proteomes" id="UP000199019"/>
    </source>
</evidence>